<sequence>MFDSNAPPPPYTPRPNATSQIARVIFLSMVFVVVYNFVVFVRALLVLGSLASELLEAKIDCVSEEVGLKCGLWFRQIYQTALQDYESKDLFSFHWFPDIHDGVALFFTYLNQVKFRVAFADLT</sequence>
<evidence type="ECO:0000313" key="2">
    <source>
        <dbReference type="Proteomes" id="UP001163835"/>
    </source>
</evidence>
<gene>
    <name evidence="1" type="ORF">F5876DRAFT_69137</name>
</gene>
<dbReference type="EMBL" id="MU795456">
    <property type="protein sequence ID" value="KAJ3806223.1"/>
    <property type="molecule type" value="Genomic_DNA"/>
</dbReference>
<name>A0ACC1TNQ8_9AGAR</name>
<organism evidence="1 2">
    <name type="scientific">Lentinula aff. lateritia</name>
    <dbReference type="NCBI Taxonomy" id="2804960"/>
    <lineage>
        <taxon>Eukaryota</taxon>
        <taxon>Fungi</taxon>
        <taxon>Dikarya</taxon>
        <taxon>Basidiomycota</taxon>
        <taxon>Agaricomycotina</taxon>
        <taxon>Agaricomycetes</taxon>
        <taxon>Agaricomycetidae</taxon>
        <taxon>Agaricales</taxon>
        <taxon>Marasmiineae</taxon>
        <taxon>Omphalotaceae</taxon>
        <taxon>Lentinula</taxon>
    </lineage>
</organism>
<dbReference type="Proteomes" id="UP001163835">
    <property type="component" value="Unassembled WGS sequence"/>
</dbReference>
<comment type="caution">
    <text evidence="1">The sequence shown here is derived from an EMBL/GenBank/DDBJ whole genome shotgun (WGS) entry which is preliminary data.</text>
</comment>
<proteinExistence type="predicted"/>
<protein>
    <submittedName>
        <fullName evidence="1">Uncharacterized protein</fullName>
    </submittedName>
</protein>
<evidence type="ECO:0000313" key="1">
    <source>
        <dbReference type="EMBL" id="KAJ3806223.1"/>
    </source>
</evidence>
<accession>A0ACC1TNQ8</accession>
<keyword evidence="2" id="KW-1185">Reference proteome</keyword>
<reference evidence="1" key="1">
    <citation type="submission" date="2022-09" db="EMBL/GenBank/DDBJ databases">
        <title>A Global Phylogenomic Analysis of the Shiitake Genus Lentinula.</title>
        <authorList>
            <consortium name="DOE Joint Genome Institute"/>
            <person name="Sierra-Patev S."/>
            <person name="Min B."/>
            <person name="Naranjo-Ortiz M."/>
            <person name="Looney B."/>
            <person name="Konkel Z."/>
            <person name="Slot J.C."/>
            <person name="Sakamoto Y."/>
            <person name="Steenwyk J.L."/>
            <person name="Rokas A."/>
            <person name="Carro J."/>
            <person name="Camarero S."/>
            <person name="Ferreira P."/>
            <person name="Molpeceres G."/>
            <person name="Ruiz-Duenas F.J."/>
            <person name="Serrano A."/>
            <person name="Henrissat B."/>
            <person name="Drula E."/>
            <person name="Hughes K.W."/>
            <person name="Mata J.L."/>
            <person name="Ishikawa N.K."/>
            <person name="Vargas-Isla R."/>
            <person name="Ushijima S."/>
            <person name="Smith C.A."/>
            <person name="Ahrendt S."/>
            <person name="Andreopoulos W."/>
            <person name="He G."/>
            <person name="Labutti K."/>
            <person name="Lipzen A."/>
            <person name="Ng V."/>
            <person name="Riley R."/>
            <person name="Sandor L."/>
            <person name="Barry K."/>
            <person name="Martinez A.T."/>
            <person name="Xiao Y."/>
            <person name="Gibbons J.G."/>
            <person name="Terashima K."/>
            <person name="Grigoriev I.V."/>
            <person name="Hibbett D.S."/>
        </authorList>
    </citation>
    <scope>NUCLEOTIDE SEQUENCE</scope>
    <source>
        <strain evidence="1">TMI1499</strain>
    </source>
</reference>